<dbReference type="AlphaFoldDB" id="A0A1G2LB42"/>
<name>A0A1G2LB42_9BACT</name>
<proteinExistence type="predicted"/>
<sequence length="141" mass="16085">MRLLQRENIIKVLPFIVSVLTSGTAAVFIYKPFFEFFDYFLGPIGFSGLAVPARWDPVVAVFDFSYVFFLALFLSFYLDWRETLRYWTYGYVLLVILSILAAGIYIPTPIRLLFILVSASAGFLIGQGLRYIGIRIPYGAK</sequence>
<protein>
    <submittedName>
        <fullName evidence="2">Uncharacterized protein</fullName>
    </submittedName>
</protein>
<organism evidence="2 3">
    <name type="scientific">Candidatus Sungbacteria bacterium RIFCSPLOWO2_01_FULL_59_16</name>
    <dbReference type="NCBI Taxonomy" id="1802280"/>
    <lineage>
        <taxon>Bacteria</taxon>
        <taxon>Candidatus Sungiibacteriota</taxon>
    </lineage>
</organism>
<evidence type="ECO:0000313" key="2">
    <source>
        <dbReference type="EMBL" id="OHA08847.1"/>
    </source>
</evidence>
<keyword evidence="1" id="KW-0472">Membrane</keyword>
<dbReference type="STRING" id="1802280.A3B37_00665"/>
<gene>
    <name evidence="2" type="ORF">A3B37_00665</name>
</gene>
<dbReference type="Proteomes" id="UP000176705">
    <property type="component" value="Unassembled WGS sequence"/>
</dbReference>
<evidence type="ECO:0000256" key="1">
    <source>
        <dbReference type="SAM" id="Phobius"/>
    </source>
</evidence>
<accession>A0A1G2LB42</accession>
<feature type="transmembrane region" description="Helical" evidence="1">
    <location>
        <begin position="112"/>
        <end position="132"/>
    </location>
</feature>
<evidence type="ECO:0000313" key="3">
    <source>
        <dbReference type="Proteomes" id="UP000176705"/>
    </source>
</evidence>
<feature type="transmembrane region" description="Helical" evidence="1">
    <location>
        <begin position="58"/>
        <end position="79"/>
    </location>
</feature>
<feature type="transmembrane region" description="Helical" evidence="1">
    <location>
        <begin position="12"/>
        <end position="30"/>
    </location>
</feature>
<comment type="caution">
    <text evidence="2">The sequence shown here is derived from an EMBL/GenBank/DDBJ whole genome shotgun (WGS) entry which is preliminary data.</text>
</comment>
<reference evidence="2 3" key="1">
    <citation type="journal article" date="2016" name="Nat. Commun.">
        <title>Thousands of microbial genomes shed light on interconnected biogeochemical processes in an aquifer system.</title>
        <authorList>
            <person name="Anantharaman K."/>
            <person name="Brown C.T."/>
            <person name="Hug L.A."/>
            <person name="Sharon I."/>
            <person name="Castelle C.J."/>
            <person name="Probst A.J."/>
            <person name="Thomas B.C."/>
            <person name="Singh A."/>
            <person name="Wilkins M.J."/>
            <person name="Karaoz U."/>
            <person name="Brodie E.L."/>
            <person name="Williams K.H."/>
            <person name="Hubbard S.S."/>
            <person name="Banfield J.F."/>
        </authorList>
    </citation>
    <scope>NUCLEOTIDE SEQUENCE [LARGE SCALE GENOMIC DNA]</scope>
</reference>
<dbReference type="EMBL" id="MHQS01000010">
    <property type="protein sequence ID" value="OHA08847.1"/>
    <property type="molecule type" value="Genomic_DNA"/>
</dbReference>
<keyword evidence="1" id="KW-0812">Transmembrane</keyword>
<feature type="transmembrane region" description="Helical" evidence="1">
    <location>
        <begin position="86"/>
        <end position="106"/>
    </location>
</feature>
<keyword evidence="1" id="KW-1133">Transmembrane helix</keyword>